<dbReference type="Proteomes" id="UP000178347">
    <property type="component" value="Unassembled WGS sequence"/>
</dbReference>
<accession>A0A1F6MRM2</accession>
<dbReference type="GO" id="GO:1990904">
    <property type="term" value="C:ribonucleoprotein complex"/>
    <property type="evidence" value="ECO:0007669"/>
    <property type="project" value="UniProtKB-KW"/>
</dbReference>
<dbReference type="InterPro" id="IPR014717">
    <property type="entry name" value="Transl_elong_EF1B/ribsomal_bS6"/>
</dbReference>
<dbReference type="InterPro" id="IPR000529">
    <property type="entry name" value="Ribosomal_bS6"/>
</dbReference>
<comment type="similarity">
    <text evidence="1 3">Belongs to the bacterial ribosomal protein bS6 family.</text>
</comment>
<dbReference type="AlphaFoldDB" id="A0A1F6MRM2"/>
<dbReference type="PANTHER" id="PTHR21011">
    <property type="entry name" value="MITOCHONDRIAL 28S RIBOSOMAL PROTEIN S6"/>
    <property type="match status" value="1"/>
</dbReference>
<proteinExistence type="inferred from homology"/>
<dbReference type="CDD" id="cd00473">
    <property type="entry name" value="bS6"/>
    <property type="match status" value="1"/>
</dbReference>
<evidence type="ECO:0000256" key="1">
    <source>
        <dbReference type="ARBA" id="ARBA00009512"/>
    </source>
</evidence>
<sequence length="183" mass="20707">MQNYELLFVVPGTMSEDEVSPIVEKVKKAVLDNAGVNWGLETMEKRRLAYPMKHIRYGYFYLAFFQAEAEAVVKMRNELRLMPETLRALVTKFDPEKQKIRRIEFGTTPTPGIEVVKNTVETLAMEAAANVGPTVVAAPEAVERIVEPVQEEKVSAKKIKKPMDLAEIDKKLDEILDLDLTNV</sequence>
<keyword evidence="3" id="KW-0699">rRNA-binding</keyword>
<dbReference type="NCBIfam" id="TIGR00166">
    <property type="entry name" value="S6"/>
    <property type="match status" value="1"/>
</dbReference>
<evidence type="ECO:0000313" key="4">
    <source>
        <dbReference type="EMBL" id="OGH74170.1"/>
    </source>
</evidence>
<name>A0A1F6MRM2_9BACT</name>
<keyword evidence="3 4" id="KW-0689">Ribosomal protein</keyword>
<dbReference type="Gene3D" id="3.30.70.60">
    <property type="match status" value="1"/>
</dbReference>
<dbReference type="HAMAP" id="MF_00360">
    <property type="entry name" value="Ribosomal_bS6"/>
    <property type="match status" value="1"/>
</dbReference>
<reference evidence="4 5" key="1">
    <citation type="journal article" date="2016" name="Nat. Commun.">
        <title>Thousands of microbial genomes shed light on interconnected biogeochemical processes in an aquifer system.</title>
        <authorList>
            <person name="Anantharaman K."/>
            <person name="Brown C.T."/>
            <person name="Hug L.A."/>
            <person name="Sharon I."/>
            <person name="Castelle C.J."/>
            <person name="Probst A.J."/>
            <person name="Thomas B.C."/>
            <person name="Singh A."/>
            <person name="Wilkins M.J."/>
            <person name="Karaoz U."/>
            <person name="Brodie E.L."/>
            <person name="Williams K.H."/>
            <person name="Hubbard S.S."/>
            <person name="Banfield J.F."/>
        </authorList>
    </citation>
    <scope>NUCLEOTIDE SEQUENCE [LARGE SCALE GENOMIC DNA]</scope>
</reference>
<dbReference type="PANTHER" id="PTHR21011:SF1">
    <property type="entry name" value="SMALL RIBOSOMAL SUBUNIT PROTEIN BS6M"/>
    <property type="match status" value="1"/>
</dbReference>
<evidence type="ECO:0000256" key="2">
    <source>
        <dbReference type="ARBA" id="ARBA00035294"/>
    </source>
</evidence>
<comment type="caution">
    <text evidence="4">The sequence shown here is derived from an EMBL/GenBank/DDBJ whole genome shotgun (WGS) entry which is preliminary data.</text>
</comment>
<dbReference type="InterPro" id="IPR020814">
    <property type="entry name" value="Ribosomal_S6_plastid/chlpt"/>
</dbReference>
<dbReference type="GO" id="GO:0003735">
    <property type="term" value="F:structural constituent of ribosome"/>
    <property type="evidence" value="ECO:0007669"/>
    <property type="project" value="InterPro"/>
</dbReference>
<dbReference type="GO" id="GO:0005737">
    <property type="term" value="C:cytoplasm"/>
    <property type="evidence" value="ECO:0007669"/>
    <property type="project" value="UniProtKB-ARBA"/>
</dbReference>
<dbReference type="Pfam" id="PF01250">
    <property type="entry name" value="Ribosomal_S6"/>
    <property type="match status" value="1"/>
</dbReference>
<dbReference type="SUPFAM" id="SSF54995">
    <property type="entry name" value="Ribosomal protein S6"/>
    <property type="match status" value="1"/>
</dbReference>
<dbReference type="GO" id="GO:0005840">
    <property type="term" value="C:ribosome"/>
    <property type="evidence" value="ECO:0007669"/>
    <property type="project" value="UniProtKB-KW"/>
</dbReference>
<gene>
    <name evidence="3" type="primary">rpsF</name>
    <name evidence="4" type="ORF">A3G00_04870</name>
</gene>
<dbReference type="GO" id="GO:0070181">
    <property type="term" value="F:small ribosomal subunit rRNA binding"/>
    <property type="evidence" value="ECO:0007669"/>
    <property type="project" value="TreeGrafter"/>
</dbReference>
<keyword evidence="3" id="KW-0694">RNA-binding</keyword>
<dbReference type="EMBL" id="MFQN01000025">
    <property type="protein sequence ID" value="OGH74170.1"/>
    <property type="molecule type" value="Genomic_DNA"/>
</dbReference>
<organism evidence="4 5">
    <name type="scientific">Candidatus Magasanikbacteria bacterium RIFCSPLOWO2_12_FULL_43_12</name>
    <dbReference type="NCBI Taxonomy" id="1798692"/>
    <lineage>
        <taxon>Bacteria</taxon>
        <taxon>Candidatus Magasanikiibacteriota</taxon>
    </lineage>
</organism>
<dbReference type="InterPro" id="IPR035980">
    <property type="entry name" value="Ribosomal_bS6_sf"/>
</dbReference>
<evidence type="ECO:0000256" key="3">
    <source>
        <dbReference type="HAMAP-Rule" id="MF_00360"/>
    </source>
</evidence>
<dbReference type="STRING" id="1798692.A3G00_04870"/>
<dbReference type="GO" id="GO:0006412">
    <property type="term" value="P:translation"/>
    <property type="evidence" value="ECO:0007669"/>
    <property type="project" value="UniProtKB-UniRule"/>
</dbReference>
<protein>
    <recommendedName>
        <fullName evidence="2 3">Small ribosomal subunit protein bS6</fullName>
    </recommendedName>
</protein>
<evidence type="ECO:0000313" key="5">
    <source>
        <dbReference type="Proteomes" id="UP000178347"/>
    </source>
</evidence>
<keyword evidence="3" id="KW-0687">Ribonucleoprotein</keyword>
<comment type="function">
    <text evidence="3">Binds together with bS18 to 16S ribosomal RNA.</text>
</comment>